<dbReference type="AlphaFoldDB" id="A0A4U6V5N4"/>
<gene>
    <name evidence="1" type="ORF">SEVIR_3G004201v2</name>
</gene>
<evidence type="ECO:0000313" key="1">
    <source>
        <dbReference type="EMBL" id="TKW23702.1"/>
    </source>
</evidence>
<evidence type="ECO:0000313" key="2">
    <source>
        <dbReference type="Proteomes" id="UP000298652"/>
    </source>
</evidence>
<keyword evidence="2" id="KW-1185">Reference proteome</keyword>
<dbReference type="EMBL" id="CM016554">
    <property type="protein sequence ID" value="TKW23702.1"/>
    <property type="molecule type" value="Genomic_DNA"/>
</dbReference>
<proteinExistence type="predicted"/>
<dbReference type="Gramene" id="TKW23702">
    <property type="protein sequence ID" value="TKW23702"/>
    <property type="gene ID" value="SEVIR_3G004201v2"/>
</dbReference>
<protein>
    <submittedName>
        <fullName evidence="1">Uncharacterized protein</fullName>
    </submittedName>
</protein>
<accession>A0A4U6V5N4</accession>
<organism evidence="1 2">
    <name type="scientific">Setaria viridis</name>
    <name type="common">Green bristlegrass</name>
    <name type="synonym">Setaria italica subsp. viridis</name>
    <dbReference type="NCBI Taxonomy" id="4556"/>
    <lineage>
        <taxon>Eukaryota</taxon>
        <taxon>Viridiplantae</taxon>
        <taxon>Streptophyta</taxon>
        <taxon>Embryophyta</taxon>
        <taxon>Tracheophyta</taxon>
        <taxon>Spermatophyta</taxon>
        <taxon>Magnoliopsida</taxon>
        <taxon>Liliopsida</taxon>
        <taxon>Poales</taxon>
        <taxon>Poaceae</taxon>
        <taxon>PACMAD clade</taxon>
        <taxon>Panicoideae</taxon>
        <taxon>Panicodae</taxon>
        <taxon>Paniceae</taxon>
        <taxon>Cenchrinae</taxon>
        <taxon>Setaria</taxon>
    </lineage>
</organism>
<name>A0A4U6V5N4_SETVI</name>
<sequence>MAAPNPSSSASSGTGTCRWRSKSPWIARFVFCVSSAAAPACVSGTLSSHGIILL</sequence>
<dbReference type="Proteomes" id="UP000298652">
    <property type="component" value="Chromosome 3"/>
</dbReference>
<reference evidence="1" key="1">
    <citation type="submission" date="2019-03" db="EMBL/GenBank/DDBJ databases">
        <title>WGS assembly of Setaria viridis.</title>
        <authorList>
            <person name="Huang P."/>
            <person name="Jenkins J."/>
            <person name="Grimwood J."/>
            <person name="Barry K."/>
            <person name="Healey A."/>
            <person name="Mamidi S."/>
            <person name="Sreedasyam A."/>
            <person name="Shu S."/>
            <person name="Feldman M."/>
            <person name="Wu J."/>
            <person name="Yu Y."/>
            <person name="Chen C."/>
            <person name="Johnson J."/>
            <person name="Rokhsar D."/>
            <person name="Baxter I."/>
            <person name="Schmutz J."/>
            <person name="Brutnell T."/>
            <person name="Kellogg E."/>
        </authorList>
    </citation>
    <scope>NUCLEOTIDE SEQUENCE [LARGE SCALE GENOMIC DNA]</scope>
</reference>